<reference evidence="11" key="1">
    <citation type="submission" date="2017-02" db="UniProtKB">
        <authorList>
            <consortium name="WormBaseParasite"/>
        </authorList>
    </citation>
    <scope>IDENTIFICATION</scope>
</reference>
<dbReference type="PANTHER" id="PTHR13390:SF0">
    <property type="entry name" value="LIPID DROPLET-ASSOCIATED HYDROLASE"/>
    <property type="match status" value="1"/>
</dbReference>
<evidence type="ECO:0000313" key="9">
    <source>
        <dbReference type="EMBL" id="VDM62091.1"/>
    </source>
</evidence>
<dbReference type="InterPro" id="IPR029058">
    <property type="entry name" value="AB_hydrolase_fold"/>
</dbReference>
<evidence type="ECO:0000256" key="4">
    <source>
        <dbReference type="ARBA" id="ARBA00022677"/>
    </source>
</evidence>
<accession>A0A0R3PWH3</accession>
<evidence type="ECO:0000256" key="6">
    <source>
        <dbReference type="ARBA" id="ARBA00031924"/>
    </source>
</evidence>
<dbReference type="WBParaSite" id="ACOC_0001050501-mRNA-1">
    <property type="protein sequence ID" value="ACOC_0001050501-mRNA-1"/>
    <property type="gene ID" value="ACOC_0001050501"/>
</dbReference>
<keyword evidence="4" id="KW-0551">Lipid droplet</keyword>
<dbReference type="GO" id="GO:0004771">
    <property type="term" value="F:sterol ester esterase activity"/>
    <property type="evidence" value="ECO:0007669"/>
    <property type="project" value="UniProtKB-EC"/>
</dbReference>
<dbReference type="EMBL" id="UYYA01004486">
    <property type="protein sequence ID" value="VDM62091.1"/>
    <property type="molecule type" value="Genomic_DNA"/>
</dbReference>
<dbReference type="GO" id="GO:0019915">
    <property type="term" value="P:lipid storage"/>
    <property type="evidence" value="ECO:0007669"/>
    <property type="project" value="InterPro"/>
</dbReference>
<evidence type="ECO:0000256" key="8">
    <source>
        <dbReference type="ARBA" id="ARBA00049527"/>
    </source>
</evidence>
<evidence type="ECO:0000256" key="3">
    <source>
        <dbReference type="ARBA" id="ARBA00019242"/>
    </source>
</evidence>
<dbReference type="SUPFAM" id="SSF53474">
    <property type="entry name" value="alpha/beta-Hydrolases"/>
    <property type="match status" value="1"/>
</dbReference>
<evidence type="ECO:0000256" key="7">
    <source>
        <dbReference type="ARBA" id="ARBA00039150"/>
    </source>
</evidence>
<dbReference type="OMA" id="ECEHAFV"/>
<comment type="subcellular location">
    <subcellularLocation>
        <location evidence="1">Lipid droplet</location>
    </subcellularLocation>
</comment>
<comment type="similarity">
    <text evidence="2">Belongs to the AB hydrolase superfamily. LDAH family.</text>
</comment>
<dbReference type="InterPro" id="IPR019363">
    <property type="entry name" value="LDAH"/>
</dbReference>
<gene>
    <name evidence="9" type="ORF">ACOC_LOCUS10506</name>
</gene>
<keyword evidence="10" id="KW-1185">Reference proteome</keyword>
<keyword evidence="5" id="KW-0378">Hydrolase</keyword>
<proteinExistence type="inferred from homology"/>
<reference evidence="9 10" key="2">
    <citation type="submission" date="2018-11" db="EMBL/GenBank/DDBJ databases">
        <authorList>
            <consortium name="Pathogen Informatics"/>
        </authorList>
    </citation>
    <scope>NUCLEOTIDE SEQUENCE [LARGE SCALE GENOMIC DNA]</scope>
    <source>
        <strain evidence="9 10">Costa Rica</strain>
    </source>
</reference>
<dbReference type="EC" id="3.1.1.13" evidence="7"/>
<dbReference type="GO" id="GO:0005811">
    <property type="term" value="C:lipid droplet"/>
    <property type="evidence" value="ECO:0007669"/>
    <property type="project" value="UniProtKB-SubCell"/>
</dbReference>
<sequence length="272" mass="31700">MWVLRMPCEFSRYVNWVLVGDRWTRVSVMGTDPSRETFPEMRDNIGNRVVVLMIPGNPDNDGFYADFGQKLLRCLLSRNERVGFPERRYLFYAVSHLNPVVLPDELRCSGKHRHCDRFKLDDQVQHKYDFAREHLPRTQKASVLGHSIGACMMLRLLPYMKDDFNVKNAMGLFPTVEKMAVSECRPNDLITSAAELLNVNIFRNIIHLAHDESCKVRTFSQMSEIAIYELLLIHNVFWVTVFDNSLILCKTLLCFYYGVVDEWCPKEFGLFC</sequence>
<evidence type="ECO:0000313" key="11">
    <source>
        <dbReference type="WBParaSite" id="ACOC_0001050501-mRNA-1"/>
    </source>
</evidence>
<dbReference type="Pfam" id="PF10230">
    <property type="entry name" value="LIDHydrolase"/>
    <property type="match status" value="1"/>
</dbReference>
<evidence type="ECO:0000256" key="1">
    <source>
        <dbReference type="ARBA" id="ARBA00004502"/>
    </source>
</evidence>
<evidence type="ECO:0000256" key="5">
    <source>
        <dbReference type="ARBA" id="ARBA00022801"/>
    </source>
</evidence>
<dbReference type="AlphaFoldDB" id="A0A0R3PWH3"/>
<evidence type="ECO:0000256" key="2">
    <source>
        <dbReference type="ARBA" id="ARBA00008300"/>
    </source>
</evidence>
<organism evidence="11">
    <name type="scientific">Angiostrongylus costaricensis</name>
    <name type="common">Nematode worm</name>
    <dbReference type="NCBI Taxonomy" id="334426"/>
    <lineage>
        <taxon>Eukaryota</taxon>
        <taxon>Metazoa</taxon>
        <taxon>Ecdysozoa</taxon>
        <taxon>Nematoda</taxon>
        <taxon>Chromadorea</taxon>
        <taxon>Rhabditida</taxon>
        <taxon>Rhabditina</taxon>
        <taxon>Rhabditomorpha</taxon>
        <taxon>Strongyloidea</taxon>
        <taxon>Metastrongylidae</taxon>
        <taxon>Angiostrongylus</taxon>
    </lineage>
</organism>
<comment type="catalytic activity">
    <reaction evidence="8">
        <text>a cholesterol ester + H2O = cholesterol + a fatty acid + H(+)</text>
        <dbReference type="Rhea" id="RHEA:36403"/>
        <dbReference type="ChEBI" id="CHEBI:15377"/>
        <dbReference type="ChEBI" id="CHEBI:15378"/>
        <dbReference type="ChEBI" id="CHEBI:16113"/>
        <dbReference type="ChEBI" id="CHEBI:17002"/>
        <dbReference type="ChEBI" id="CHEBI:28868"/>
        <dbReference type="EC" id="3.1.1.13"/>
    </reaction>
    <physiologicalReaction direction="left-to-right" evidence="8">
        <dbReference type="Rhea" id="RHEA:36404"/>
    </physiologicalReaction>
</comment>
<evidence type="ECO:0000313" key="10">
    <source>
        <dbReference type="Proteomes" id="UP000267027"/>
    </source>
</evidence>
<dbReference type="OrthoDB" id="448051at2759"/>
<name>A0A0R3PWH3_ANGCS</name>
<dbReference type="PANTHER" id="PTHR13390">
    <property type="entry name" value="LIPASE"/>
    <property type="match status" value="1"/>
</dbReference>
<dbReference type="Proteomes" id="UP000267027">
    <property type="component" value="Unassembled WGS sequence"/>
</dbReference>
<protein>
    <recommendedName>
        <fullName evidence="3">Lipid droplet-associated hydrolase</fullName>
        <ecNumber evidence="7">3.1.1.13</ecNumber>
    </recommendedName>
    <alternativeName>
        <fullName evidence="6">Lipid droplet-associated serine hydrolase</fullName>
    </alternativeName>
</protein>